<evidence type="ECO:0000256" key="1">
    <source>
        <dbReference type="SAM" id="Phobius"/>
    </source>
</evidence>
<accession>A0A0H3AD93</accession>
<evidence type="ECO:0000313" key="3">
    <source>
        <dbReference type="Proteomes" id="UP000009173"/>
    </source>
</evidence>
<gene>
    <name evidence="2" type="ordered locus">Dvul_2832</name>
</gene>
<dbReference type="EMBL" id="CP000527">
    <property type="protein sequence ID" value="ABM29843.1"/>
    <property type="molecule type" value="Genomic_DNA"/>
</dbReference>
<evidence type="ECO:0000313" key="2">
    <source>
        <dbReference type="EMBL" id="ABM29843.1"/>
    </source>
</evidence>
<dbReference type="Proteomes" id="UP000009173">
    <property type="component" value="Chromosome"/>
</dbReference>
<keyword evidence="1" id="KW-0472">Membrane</keyword>
<keyword evidence="1" id="KW-0812">Transmembrane</keyword>
<dbReference type="RefSeq" id="WP_010937444.1">
    <property type="nucleotide sequence ID" value="NC_008751.1"/>
</dbReference>
<sequence precursor="true">MINNKSSFMKGLLLLVSFAAVFVVIMTPVFPTDSGKKENGLHYADDLFNKLSKGSSYFIPEVQKKVDGLAGKQIDLAVTVKKADKAADAAKVFTAAGMTATAEGEILKVKGDLGALLSATVKDADSMYHNDAAAVSARYGMEAADAMEASWEAYAGMIKALQKAKLIPESQAVDMVMKKAIEPGYNFYGINAAKVTDKMGIMTGLLVFYVIYTMWYGFAIFELFEGIGLTMKKSKVKQEA</sequence>
<protein>
    <submittedName>
        <fullName evidence="2">Uncharacterized protein</fullName>
    </submittedName>
</protein>
<name>A0A0H3AD93_NITV4</name>
<organism evidence="2 3">
    <name type="scientific">Nitratidesulfovibrio vulgaris (strain DP4)</name>
    <name type="common">Desulfovibrio vulgaris</name>
    <dbReference type="NCBI Taxonomy" id="391774"/>
    <lineage>
        <taxon>Bacteria</taxon>
        <taxon>Pseudomonadati</taxon>
        <taxon>Thermodesulfobacteriota</taxon>
        <taxon>Desulfovibrionia</taxon>
        <taxon>Desulfovibrionales</taxon>
        <taxon>Desulfovibrionaceae</taxon>
        <taxon>Nitratidesulfovibrio</taxon>
    </lineage>
</organism>
<feature type="transmembrane region" description="Helical" evidence="1">
    <location>
        <begin position="201"/>
        <end position="224"/>
    </location>
</feature>
<dbReference type="HOGENOM" id="CLU_1132158_0_0_7"/>
<dbReference type="KEGG" id="dvl:Dvul_2832"/>
<proteinExistence type="predicted"/>
<dbReference type="AlphaFoldDB" id="A0A0H3AD93"/>
<reference evidence="3" key="1">
    <citation type="journal article" date="2009" name="Environ. Microbiol.">
        <title>Contribution of mobile genetic elements to Desulfovibrio vulgaris genome plasticity.</title>
        <authorList>
            <person name="Walker C.B."/>
            <person name="Stolyar S."/>
            <person name="Chivian D."/>
            <person name="Pinel N."/>
            <person name="Gabster J.A."/>
            <person name="Dehal P.S."/>
            <person name="He Z."/>
            <person name="Yang Z.K."/>
            <person name="Yen H.C."/>
            <person name="Zhou J."/>
            <person name="Wall J.D."/>
            <person name="Hazen T.C."/>
            <person name="Arkin A.P."/>
            <person name="Stahl D.A."/>
        </authorList>
    </citation>
    <scope>NUCLEOTIDE SEQUENCE [LARGE SCALE GENOMIC DNA]</scope>
    <source>
        <strain evidence="3">DP4</strain>
    </source>
</reference>
<keyword evidence="1" id="KW-1133">Transmembrane helix</keyword>